<reference evidence="2 3" key="1">
    <citation type="submission" date="2023-04" db="EMBL/GenBank/DDBJ databases">
        <title>Luteimonas endophyticus RD2P54.</title>
        <authorList>
            <person name="Sun J.-Q."/>
        </authorList>
    </citation>
    <scope>NUCLEOTIDE SEQUENCE [LARGE SCALE GENOMIC DNA]</scope>
    <source>
        <strain evidence="2 3">RD2P54</strain>
    </source>
</reference>
<sequence length="178" mass="18884">MRVSRSWCPPKTGRFLAVVSLALAAAACSRSEAPDAAPRSTPDQVAGAPITAIEPWVREVPPGGRVAGGYLELENRGETDDRLVAVDSAAAARVEIHEMRHQDGMMRMRHLPEGLELPAGGRTALEPGGYHLMFIEPARRFAAGETVEATLRFERAPAVAVTFEVRGLGAGSATGDAD</sequence>
<dbReference type="RefSeq" id="WP_280572330.1">
    <property type="nucleotide sequence ID" value="NZ_JARXRM010000008.1"/>
</dbReference>
<keyword evidence="3" id="KW-1185">Reference proteome</keyword>
<gene>
    <name evidence="2" type="ORF">QFW77_01230</name>
</gene>
<comment type="caution">
    <text evidence="2">The sequence shown here is derived from an EMBL/GenBank/DDBJ whole genome shotgun (WGS) entry which is preliminary data.</text>
</comment>
<organism evidence="2 3">
    <name type="scientific">Luteimonas endophytica</name>
    <dbReference type="NCBI Taxonomy" id="3042023"/>
    <lineage>
        <taxon>Bacteria</taxon>
        <taxon>Pseudomonadati</taxon>
        <taxon>Pseudomonadota</taxon>
        <taxon>Gammaproteobacteria</taxon>
        <taxon>Lysobacterales</taxon>
        <taxon>Lysobacteraceae</taxon>
        <taxon>Luteimonas</taxon>
    </lineage>
</organism>
<evidence type="ECO:0000313" key="2">
    <source>
        <dbReference type="EMBL" id="MDH5821617.1"/>
    </source>
</evidence>
<keyword evidence="1" id="KW-0732">Signal</keyword>
<dbReference type="PANTHER" id="PTHR36302:SF1">
    <property type="entry name" value="COPPER CHAPERONE PCU(A)C"/>
    <property type="match status" value="1"/>
</dbReference>
<feature type="signal peptide" evidence="1">
    <location>
        <begin position="1"/>
        <end position="24"/>
    </location>
</feature>
<feature type="chain" id="PRO_5045250598" evidence="1">
    <location>
        <begin position="25"/>
        <end position="178"/>
    </location>
</feature>
<name>A0ABT6J4X9_9GAMM</name>
<dbReference type="Pfam" id="PF04314">
    <property type="entry name" value="PCuAC"/>
    <property type="match status" value="1"/>
</dbReference>
<dbReference type="InterPro" id="IPR036182">
    <property type="entry name" value="PCuAC_sf"/>
</dbReference>
<evidence type="ECO:0000313" key="3">
    <source>
        <dbReference type="Proteomes" id="UP001156940"/>
    </source>
</evidence>
<dbReference type="PROSITE" id="PS51257">
    <property type="entry name" value="PROKAR_LIPOPROTEIN"/>
    <property type="match status" value="1"/>
</dbReference>
<dbReference type="Proteomes" id="UP001156940">
    <property type="component" value="Unassembled WGS sequence"/>
</dbReference>
<dbReference type="SUPFAM" id="SSF110087">
    <property type="entry name" value="DR1885-like metal-binding protein"/>
    <property type="match status" value="1"/>
</dbReference>
<accession>A0ABT6J4X9</accession>
<dbReference type="InterPro" id="IPR007410">
    <property type="entry name" value="LpqE-like"/>
</dbReference>
<proteinExistence type="predicted"/>
<dbReference type="PANTHER" id="PTHR36302">
    <property type="entry name" value="BLR7088 PROTEIN"/>
    <property type="match status" value="1"/>
</dbReference>
<dbReference type="InterPro" id="IPR058248">
    <property type="entry name" value="Lxx211020-like"/>
</dbReference>
<dbReference type="Gene3D" id="2.60.40.1890">
    <property type="entry name" value="PCu(A)C copper chaperone"/>
    <property type="match status" value="1"/>
</dbReference>
<evidence type="ECO:0000256" key="1">
    <source>
        <dbReference type="SAM" id="SignalP"/>
    </source>
</evidence>
<protein>
    <submittedName>
        <fullName evidence="2">Copper chaperone PCu(A)C</fullName>
    </submittedName>
</protein>
<dbReference type="EMBL" id="JARXRM010000008">
    <property type="protein sequence ID" value="MDH5821617.1"/>
    <property type="molecule type" value="Genomic_DNA"/>
</dbReference>